<name>A0ABD1Z3W8_9MARC</name>
<evidence type="ECO:0000313" key="1">
    <source>
        <dbReference type="EMBL" id="KAL2642471.1"/>
    </source>
</evidence>
<comment type="caution">
    <text evidence="1">The sequence shown here is derived from an EMBL/GenBank/DDBJ whole genome shotgun (WGS) entry which is preliminary data.</text>
</comment>
<reference evidence="1 2" key="1">
    <citation type="submission" date="2024-09" db="EMBL/GenBank/DDBJ databases">
        <title>Chromosome-scale assembly of Riccia fluitans.</title>
        <authorList>
            <person name="Paukszto L."/>
            <person name="Sawicki J."/>
            <person name="Karawczyk K."/>
            <person name="Piernik-Szablinska J."/>
            <person name="Szczecinska M."/>
            <person name="Mazdziarz M."/>
        </authorList>
    </citation>
    <scope>NUCLEOTIDE SEQUENCE [LARGE SCALE GENOMIC DNA]</scope>
    <source>
        <strain evidence="1">Rf_01</strain>
        <tissue evidence="1">Aerial parts of the thallus</tissue>
    </source>
</reference>
<protein>
    <submittedName>
        <fullName evidence="1">Uncharacterized protein</fullName>
    </submittedName>
</protein>
<proteinExistence type="predicted"/>
<organism evidence="1 2">
    <name type="scientific">Riccia fluitans</name>
    <dbReference type="NCBI Taxonomy" id="41844"/>
    <lineage>
        <taxon>Eukaryota</taxon>
        <taxon>Viridiplantae</taxon>
        <taxon>Streptophyta</taxon>
        <taxon>Embryophyta</taxon>
        <taxon>Marchantiophyta</taxon>
        <taxon>Marchantiopsida</taxon>
        <taxon>Marchantiidae</taxon>
        <taxon>Marchantiales</taxon>
        <taxon>Ricciaceae</taxon>
        <taxon>Riccia</taxon>
    </lineage>
</organism>
<dbReference type="EMBL" id="JBHFFA010000002">
    <property type="protein sequence ID" value="KAL2642471.1"/>
    <property type="molecule type" value="Genomic_DNA"/>
</dbReference>
<evidence type="ECO:0000313" key="2">
    <source>
        <dbReference type="Proteomes" id="UP001605036"/>
    </source>
</evidence>
<accession>A0ABD1Z3W8</accession>
<sequence>MNVYSRSTGGMHLLVSEWLLTSSGDPNGSSKTSRLDFEPFSTKLLLVQKRTNICFLTAPSSDLQSCFNRDLDLLGQCEYVEGQHWRESAGSREEHWIPSAAG</sequence>
<dbReference type="AlphaFoldDB" id="A0ABD1Z3W8"/>
<keyword evidence="2" id="KW-1185">Reference proteome</keyword>
<gene>
    <name evidence="1" type="ORF">R1flu_010058</name>
</gene>
<dbReference type="Proteomes" id="UP001605036">
    <property type="component" value="Unassembled WGS sequence"/>
</dbReference>